<feature type="transmembrane region" description="Helical" evidence="9">
    <location>
        <begin position="113"/>
        <end position="131"/>
    </location>
</feature>
<evidence type="ECO:0000313" key="12">
    <source>
        <dbReference type="Proteomes" id="UP000001116"/>
    </source>
</evidence>
<dbReference type="GO" id="GO:0046983">
    <property type="term" value="F:protein dimerization activity"/>
    <property type="evidence" value="ECO:0007669"/>
    <property type="project" value="InterPro"/>
</dbReference>
<dbReference type="CDD" id="cd16917">
    <property type="entry name" value="HATPase_UhpB-NarQ-NarX-like"/>
    <property type="match status" value="1"/>
</dbReference>
<feature type="transmembrane region" description="Helical" evidence="9">
    <location>
        <begin position="20"/>
        <end position="42"/>
    </location>
</feature>
<gene>
    <name evidence="11" type="ordered locus">Krad_0505</name>
</gene>
<evidence type="ECO:0000256" key="6">
    <source>
        <dbReference type="ARBA" id="ARBA00022777"/>
    </source>
</evidence>
<dbReference type="RefSeq" id="WP_012085169.1">
    <property type="nucleotide sequence ID" value="NC_009664.2"/>
</dbReference>
<dbReference type="InterPro" id="IPR050482">
    <property type="entry name" value="Sensor_HK_TwoCompSys"/>
</dbReference>
<evidence type="ECO:0000256" key="4">
    <source>
        <dbReference type="ARBA" id="ARBA00022679"/>
    </source>
</evidence>
<keyword evidence="8" id="KW-0902">Two-component regulatory system</keyword>
<dbReference type="OrthoDB" id="227596at2"/>
<evidence type="ECO:0000259" key="10">
    <source>
        <dbReference type="Pfam" id="PF07730"/>
    </source>
</evidence>
<dbReference type="Pfam" id="PF07730">
    <property type="entry name" value="HisKA_3"/>
    <property type="match status" value="1"/>
</dbReference>
<feature type="transmembrane region" description="Helical" evidence="9">
    <location>
        <begin position="54"/>
        <end position="72"/>
    </location>
</feature>
<keyword evidence="12" id="KW-1185">Reference proteome</keyword>
<reference evidence="12" key="1">
    <citation type="journal article" date="2008" name="PLoS ONE">
        <title>Survival in nuclear waste, extreme resistance, and potential applications gleaned from the genome sequence of Kineococcus radiotolerans SRS30216.</title>
        <authorList>
            <person name="Bagwell C.E."/>
            <person name="Bhat S."/>
            <person name="Hawkins G.M."/>
            <person name="Smith B.W."/>
            <person name="Biswas T."/>
            <person name="Hoover T.R."/>
            <person name="Saunders E."/>
            <person name="Han C.S."/>
            <person name="Tsodikov O.V."/>
            <person name="Shimkets L.J."/>
        </authorList>
    </citation>
    <scope>NUCLEOTIDE SEQUENCE [LARGE SCALE GENOMIC DNA]</scope>
    <source>
        <strain evidence="12">ATCC BAA-149 / DSM 14245 / SRS30216</strain>
    </source>
</reference>
<keyword evidence="4" id="KW-0808">Transferase</keyword>
<dbReference type="InterPro" id="IPR036890">
    <property type="entry name" value="HATPase_C_sf"/>
</dbReference>
<dbReference type="GO" id="GO:0000155">
    <property type="term" value="F:phosphorelay sensor kinase activity"/>
    <property type="evidence" value="ECO:0007669"/>
    <property type="project" value="InterPro"/>
</dbReference>
<dbReference type="KEGG" id="kra:Krad_0505"/>
<evidence type="ECO:0000256" key="7">
    <source>
        <dbReference type="ARBA" id="ARBA00022840"/>
    </source>
</evidence>
<dbReference type="InterPro" id="IPR011712">
    <property type="entry name" value="Sig_transdc_His_kin_sub3_dim/P"/>
</dbReference>
<keyword evidence="3" id="KW-0597">Phosphoprotein</keyword>
<keyword evidence="6 11" id="KW-0418">Kinase</keyword>
<dbReference type="eggNOG" id="COG4585">
    <property type="taxonomic scope" value="Bacteria"/>
</dbReference>
<dbReference type="EMBL" id="CP000750">
    <property type="protein sequence ID" value="ABS01994.1"/>
    <property type="molecule type" value="Genomic_DNA"/>
</dbReference>
<keyword evidence="5" id="KW-0547">Nucleotide-binding</keyword>
<evidence type="ECO:0000256" key="1">
    <source>
        <dbReference type="ARBA" id="ARBA00000085"/>
    </source>
</evidence>
<dbReference type="PANTHER" id="PTHR24421:SF10">
    <property type="entry name" value="NITRATE_NITRITE SENSOR PROTEIN NARQ"/>
    <property type="match status" value="1"/>
</dbReference>
<keyword evidence="9" id="KW-0472">Membrane</keyword>
<organism evidence="11 12">
    <name type="scientific">Kineococcus radiotolerans (strain ATCC BAA-149 / DSM 14245 / SRS30216)</name>
    <dbReference type="NCBI Taxonomy" id="266940"/>
    <lineage>
        <taxon>Bacteria</taxon>
        <taxon>Bacillati</taxon>
        <taxon>Actinomycetota</taxon>
        <taxon>Actinomycetes</taxon>
        <taxon>Kineosporiales</taxon>
        <taxon>Kineosporiaceae</taxon>
        <taxon>Kineococcus</taxon>
    </lineage>
</organism>
<feature type="domain" description="Signal transduction histidine kinase subgroup 3 dimerisation and phosphoacceptor" evidence="10">
    <location>
        <begin position="192"/>
        <end position="259"/>
    </location>
</feature>
<dbReference type="GO" id="GO:0005524">
    <property type="term" value="F:ATP binding"/>
    <property type="evidence" value="ECO:0007669"/>
    <property type="project" value="UniProtKB-KW"/>
</dbReference>
<evidence type="ECO:0000256" key="8">
    <source>
        <dbReference type="ARBA" id="ARBA00023012"/>
    </source>
</evidence>
<keyword evidence="9" id="KW-1133">Transmembrane helix</keyword>
<accession>A6W5A5</accession>
<dbReference type="Proteomes" id="UP000001116">
    <property type="component" value="Chromosome"/>
</dbReference>
<feature type="transmembrane region" description="Helical" evidence="9">
    <location>
        <begin position="78"/>
        <end position="106"/>
    </location>
</feature>
<evidence type="ECO:0000313" key="11">
    <source>
        <dbReference type="EMBL" id="ABS01994.1"/>
    </source>
</evidence>
<dbReference type="AlphaFoldDB" id="A6W5A5"/>
<keyword evidence="9" id="KW-0812">Transmembrane</keyword>
<dbReference type="PANTHER" id="PTHR24421">
    <property type="entry name" value="NITRATE/NITRITE SENSOR PROTEIN NARX-RELATED"/>
    <property type="match status" value="1"/>
</dbReference>
<feature type="transmembrane region" description="Helical" evidence="9">
    <location>
        <begin position="137"/>
        <end position="159"/>
    </location>
</feature>
<evidence type="ECO:0000256" key="3">
    <source>
        <dbReference type="ARBA" id="ARBA00022553"/>
    </source>
</evidence>
<evidence type="ECO:0000256" key="2">
    <source>
        <dbReference type="ARBA" id="ARBA00012438"/>
    </source>
</evidence>
<dbReference type="Gene3D" id="1.20.5.1930">
    <property type="match status" value="1"/>
</dbReference>
<dbReference type="Gene3D" id="3.30.565.10">
    <property type="entry name" value="Histidine kinase-like ATPase, C-terminal domain"/>
    <property type="match status" value="1"/>
</dbReference>
<dbReference type="HOGENOM" id="CLU_000445_20_1_11"/>
<protein>
    <recommendedName>
        <fullName evidence="2">histidine kinase</fullName>
        <ecNumber evidence="2">2.7.13.3</ecNumber>
    </recommendedName>
</protein>
<dbReference type="EC" id="2.7.13.3" evidence="2"/>
<sequence length="401" mass="42608">MTDLSAAEHPGRPGRWTTALRVAGDLLLVLVCWGTGLAVLGFELEEARGVRAEEWLVVDALLGVVAVPLLFLRRRWPVAVAVALVAASLLSVAVGFASVVAVFSVAVRRRWPAAVAVAAGAAVTGVAQAVLWPDPTVTWWVLAIALVGVLLPVLAWGMYVRSRRELAASWREQAVRARAEQELRAEQARAVERSRIAREMHDVLAHRISLVSMHAGALEVRLEGSADPEVVASAATIRRSAHAALEDLRDILGVLRQDDAPAEVPRPQPTLADVPGLVAEVVALGAPVDLDVRLADPGEVPEALGRTAFRVVQEGLTNVRKHASGHRAQVRVEGRRGRFLEVSVVDRPSGEGATPVLAGAAPASGFGLVGLAERVELVGGRLRAGRLGAGFEVSARLPWPR</sequence>
<dbReference type="GO" id="GO:0016020">
    <property type="term" value="C:membrane"/>
    <property type="evidence" value="ECO:0007669"/>
    <property type="project" value="InterPro"/>
</dbReference>
<evidence type="ECO:0000256" key="9">
    <source>
        <dbReference type="SAM" id="Phobius"/>
    </source>
</evidence>
<proteinExistence type="predicted"/>
<dbReference type="STRING" id="266940.Krad_0505"/>
<evidence type="ECO:0000256" key="5">
    <source>
        <dbReference type="ARBA" id="ARBA00022741"/>
    </source>
</evidence>
<name>A6W5A5_KINRD</name>
<dbReference type="SUPFAM" id="SSF55874">
    <property type="entry name" value="ATPase domain of HSP90 chaperone/DNA topoisomerase II/histidine kinase"/>
    <property type="match status" value="1"/>
</dbReference>
<comment type="catalytic activity">
    <reaction evidence="1">
        <text>ATP + protein L-histidine = ADP + protein N-phospho-L-histidine.</text>
        <dbReference type="EC" id="2.7.13.3"/>
    </reaction>
</comment>
<keyword evidence="7" id="KW-0067">ATP-binding</keyword>